<dbReference type="Proteomes" id="UP001150941">
    <property type="component" value="Unassembled WGS sequence"/>
</dbReference>
<gene>
    <name evidence="4" type="ORF">N7468_009503</name>
</gene>
<dbReference type="EMBL" id="JAPQKS010000007">
    <property type="protein sequence ID" value="KAJ5220299.1"/>
    <property type="molecule type" value="Genomic_DNA"/>
</dbReference>
<dbReference type="RefSeq" id="XP_058327129.1">
    <property type="nucleotide sequence ID" value="XM_058478799.1"/>
</dbReference>
<proteinExistence type="inferred from homology"/>
<evidence type="ECO:0000313" key="4">
    <source>
        <dbReference type="EMBL" id="KAJ5220299.1"/>
    </source>
</evidence>
<comment type="similarity">
    <text evidence="1">Belongs to the IUNH family.</text>
</comment>
<feature type="chain" id="PRO_5040960612" description="Inosine/uridine-preferring nucleoside hydrolase domain-containing protein" evidence="2">
    <location>
        <begin position="27"/>
        <end position="356"/>
    </location>
</feature>
<evidence type="ECO:0000256" key="1">
    <source>
        <dbReference type="ARBA" id="ARBA00009176"/>
    </source>
</evidence>
<evidence type="ECO:0000256" key="2">
    <source>
        <dbReference type="SAM" id="SignalP"/>
    </source>
</evidence>
<dbReference type="OrthoDB" id="187522at2759"/>
<dbReference type="InterPro" id="IPR001910">
    <property type="entry name" value="Inosine/uridine_hydrolase_dom"/>
</dbReference>
<accession>A0A9W9NKD2</accession>
<dbReference type="SUPFAM" id="SSF53590">
    <property type="entry name" value="Nucleoside hydrolase"/>
    <property type="match status" value="1"/>
</dbReference>
<sequence>MKLPRTLHYLGLNLVLNVSFARSLEATTQRQAIIIDTDIFGDVDDVGALTVANVLQNCGLAAIKGIAINTPSKYGALAASALTTYFGNGDVPIAALRPLTNETYFDDYEFLSEYASKIATHWPRNLQDEASTPTPLEFYRQTLSGVADNSLNIISIGFLTNLESLLKSGSDDFSALSGKDLISAKVKELVVMGGNYPSGWEYNFGYKDPQSTAYILENWPGNVPMTFSGSELGGSVYTGENLAQNSPPNSPVLSAYQWYVGRGSAIRPSWDPITTLYGILGIDGFSKIGMKNSLAYANEGGYNSITSKNGSNAWVNDTSVTNQHYLKLADGVTNSSMAWLLDQFFTHDPAQLTCIG</sequence>
<protein>
    <recommendedName>
        <fullName evidence="3">Inosine/uridine-preferring nucleoside hydrolase domain-containing protein</fullName>
    </recommendedName>
</protein>
<organism evidence="4 5">
    <name type="scientific">Penicillium chermesinum</name>
    <dbReference type="NCBI Taxonomy" id="63820"/>
    <lineage>
        <taxon>Eukaryota</taxon>
        <taxon>Fungi</taxon>
        <taxon>Dikarya</taxon>
        <taxon>Ascomycota</taxon>
        <taxon>Pezizomycotina</taxon>
        <taxon>Eurotiomycetes</taxon>
        <taxon>Eurotiomycetidae</taxon>
        <taxon>Eurotiales</taxon>
        <taxon>Aspergillaceae</taxon>
        <taxon>Penicillium</taxon>
    </lineage>
</organism>
<dbReference type="Pfam" id="PF01156">
    <property type="entry name" value="IU_nuc_hydro"/>
    <property type="match status" value="1"/>
</dbReference>
<evidence type="ECO:0000259" key="3">
    <source>
        <dbReference type="Pfam" id="PF01156"/>
    </source>
</evidence>
<dbReference type="PANTHER" id="PTHR43264">
    <property type="match status" value="1"/>
</dbReference>
<dbReference type="Gene3D" id="3.90.245.10">
    <property type="entry name" value="Ribonucleoside hydrolase-like"/>
    <property type="match status" value="1"/>
</dbReference>
<dbReference type="GO" id="GO:0016799">
    <property type="term" value="F:hydrolase activity, hydrolyzing N-glycosyl compounds"/>
    <property type="evidence" value="ECO:0007669"/>
    <property type="project" value="InterPro"/>
</dbReference>
<feature type="domain" description="Inosine/uridine-preferring nucleoside hydrolase" evidence="3">
    <location>
        <begin position="33"/>
        <end position="244"/>
    </location>
</feature>
<reference evidence="4" key="1">
    <citation type="submission" date="2022-11" db="EMBL/GenBank/DDBJ databases">
        <authorList>
            <person name="Petersen C."/>
        </authorList>
    </citation>
    <scope>NUCLEOTIDE SEQUENCE</scope>
    <source>
        <strain evidence="4">IBT 19713</strain>
    </source>
</reference>
<dbReference type="InterPro" id="IPR036452">
    <property type="entry name" value="Ribo_hydro-like"/>
</dbReference>
<comment type="caution">
    <text evidence="4">The sequence shown here is derived from an EMBL/GenBank/DDBJ whole genome shotgun (WGS) entry which is preliminary data.</text>
</comment>
<name>A0A9W9NKD2_9EURO</name>
<dbReference type="AlphaFoldDB" id="A0A9W9NKD2"/>
<dbReference type="PANTHER" id="PTHR43264:SF1">
    <property type="entry name" value="INOSINE_URIDINE-PREFERRING NUCLEOSIDE HYDROLASE DOMAIN-CONTAINING PROTEIN"/>
    <property type="match status" value="1"/>
</dbReference>
<dbReference type="GeneID" id="83206102"/>
<keyword evidence="5" id="KW-1185">Reference proteome</keyword>
<keyword evidence="2" id="KW-0732">Signal</keyword>
<reference evidence="4" key="2">
    <citation type="journal article" date="2023" name="IMA Fungus">
        <title>Comparative genomic study of the Penicillium genus elucidates a diverse pangenome and 15 lateral gene transfer events.</title>
        <authorList>
            <person name="Petersen C."/>
            <person name="Sorensen T."/>
            <person name="Nielsen M.R."/>
            <person name="Sondergaard T.E."/>
            <person name="Sorensen J.L."/>
            <person name="Fitzpatrick D.A."/>
            <person name="Frisvad J.C."/>
            <person name="Nielsen K.L."/>
        </authorList>
    </citation>
    <scope>NUCLEOTIDE SEQUENCE</scope>
    <source>
        <strain evidence="4">IBT 19713</strain>
    </source>
</reference>
<evidence type="ECO:0000313" key="5">
    <source>
        <dbReference type="Proteomes" id="UP001150941"/>
    </source>
</evidence>
<feature type="signal peptide" evidence="2">
    <location>
        <begin position="1"/>
        <end position="26"/>
    </location>
</feature>